<dbReference type="HOGENOM" id="CLU_3365060_0_0_9"/>
<reference evidence="1 2" key="1">
    <citation type="submission" date="2007-09" db="EMBL/GenBank/DDBJ databases">
        <title>Draft genome sequence of Faecalibacterium prausnitzii M21/2.</title>
        <authorList>
            <person name="Sudarsanam P."/>
            <person name="Ley R."/>
            <person name="Guruge J."/>
            <person name="Turnbaugh P.J."/>
            <person name="Mahowald M."/>
            <person name="Liep D."/>
            <person name="Gordon J."/>
        </authorList>
    </citation>
    <scope>NUCLEOTIDE SEQUENCE [LARGE SCALE GENOMIC DNA]</scope>
    <source>
        <strain evidence="1 2">M21/2</strain>
    </source>
</reference>
<gene>
    <name evidence="1" type="ORF">FAEPRAM212_01484</name>
</gene>
<proteinExistence type="predicted"/>
<dbReference type="AlphaFoldDB" id="A8SAV8"/>
<reference evidence="1 2" key="2">
    <citation type="submission" date="2007-09" db="EMBL/GenBank/DDBJ databases">
        <authorList>
            <person name="Fulton L."/>
            <person name="Clifton S."/>
            <person name="Fulton B."/>
            <person name="Xu J."/>
            <person name="Minx P."/>
            <person name="Pepin K.H."/>
            <person name="Johnson M."/>
            <person name="Thiruvilangam P."/>
            <person name="Bhonagiri V."/>
            <person name="Nash W.E."/>
            <person name="Mardis E.R."/>
            <person name="Wilson R.K."/>
        </authorList>
    </citation>
    <scope>NUCLEOTIDE SEQUENCE [LARGE SCALE GENOMIC DNA]</scope>
    <source>
        <strain evidence="1 2">M21/2</strain>
    </source>
</reference>
<evidence type="ECO:0000313" key="2">
    <source>
        <dbReference type="Proteomes" id="UP000005945"/>
    </source>
</evidence>
<name>A8SAV8_9FIRM</name>
<dbReference type="Proteomes" id="UP000005945">
    <property type="component" value="Unassembled WGS sequence"/>
</dbReference>
<comment type="caution">
    <text evidence="1">The sequence shown here is derived from an EMBL/GenBank/DDBJ whole genome shotgun (WGS) entry which is preliminary data.</text>
</comment>
<dbReference type="EMBL" id="ABED02000025">
    <property type="protein sequence ID" value="EDP21663.1"/>
    <property type="molecule type" value="Genomic_DNA"/>
</dbReference>
<protein>
    <submittedName>
        <fullName evidence="1">Uncharacterized protein</fullName>
    </submittedName>
</protein>
<organism evidence="1 2">
    <name type="scientific">Faecalibacterium prausnitzii M21/2</name>
    <dbReference type="NCBI Taxonomy" id="411485"/>
    <lineage>
        <taxon>Bacteria</taxon>
        <taxon>Bacillati</taxon>
        <taxon>Bacillota</taxon>
        <taxon>Clostridia</taxon>
        <taxon>Eubacteriales</taxon>
        <taxon>Oscillospiraceae</taxon>
        <taxon>Faecalibacterium</taxon>
    </lineage>
</organism>
<evidence type="ECO:0000313" key="1">
    <source>
        <dbReference type="EMBL" id="EDP21663.1"/>
    </source>
</evidence>
<accession>A8SAV8</accession>
<sequence length="35" mass="3875">MPAPYRRPLHEKSADSRAIRARCSVCSGKTHSCCV</sequence>